<feature type="non-terminal residue" evidence="4">
    <location>
        <position position="1"/>
    </location>
</feature>
<keyword evidence="2" id="KW-0732">Signal</keyword>
<feature type="domain" description="ShKT" evidence="3">
    <location>
        <begin position="18"/>
        <end position="59"/>
    </location>
</feature>
<evidence type="ECO:0000313" key="4">
    <source>
        <dbReference type="EMBL" id="GMT07830.1"/>
    </source>
</evidence>
<dbReference type="PANTHER" id="PTHR46707">
    <property type="entry name" value="PROTEIN CBG07468"/>
    <property type="match status" value="1"/>
</dbReference>
<accession>A0AAV5UPA5</accession>
<dbReference type="AlphaFoldDB" id="A0AAV5UPA5"/>
<dbReference type="PANTHER" id="PTHR46707:SF1">
    <property type="entry name" value="COEXPRESSED WITH POLYCYSTINS-RELATED"/>
    <property type="match status" value="1"/>
</dbReference>
<proteinExistence type="predicted"/>
<dbReference type="Gene3D" id="1.10.10.1940">
    <property type="match status" value="1"/>
</dbReference>
<protein>
    <recommendedName>
        <fullName evidence="3">ShKT domain-containing protein</fullName>
    </recommendedName>
</protein>
<dbReference type="Proteomes" id="UP001432027">
    <property type="component" value="Unassembled WGS sequence"/>
</dbReference>
<dbReference type="PROSITE" id="PS51670">
    <property type="entry name" value="SHKT"/>
    <property type="match status" value="1"/>
</dbReference>
<feature type="signal peptide" evidence="2">
    <location>
        <begin position="1"/>
        <end position="21"/>
    </location>
</feature>
<sequence length="221" mass="23205">LLTAISLYLLISGAASQCAKSDHPNCASWKHNGMCTNPAYTKAILAQSCPFACGNESGCNPTPGTGVTAGGTATTKKVFSPGEDTNKNCEKWNKRDGETNFCTSSKLTADDKKKFCEKTCKAEITPTKDCAVYSTVDSTKEMTLNMEADKANPAVMNKIVYPAGAKLGRVRAKNGCTVGLYADNTKAPTIAPDSKVTGTATETFFVPGTPAANGFTCTCIP</sequence>
<keyword evidence="5" id="KW-1185">Reference proteome</keyword>
<evidence type="ECO:0000256" key="2">
    <source>
        <dbReference type="SAM" id="SignalP"/>
    </source>
</evidence>
<comment type="caution">
    <text evidence="1">Lacks conserved residue(s) required for the propagation of feature annotation.</text>
</comment>
<organism evidence="4 5">
    <name type="scientific">Pristionchus entomophagus</name>
    <dbReference type="NCBI Taxonomy" id="358040"/>
    <lineage>
        <taxon>Eukaryota</taxon>
        <taxon>Metazoa</taxon>
        <taxon>Ecdysozoa</taxon>
        <taxon>Nematoda</taxon>
        <taxon>Chromadorea</taxon>
        <taxon>Rhabditida</taxon>
        <taxon>Rhabditina</taxon>
        <taxon>Diplogasteromorpha</taxon>
        <taxon>Diplogasteroidea</taxon>
        <taxon>Neodiplogasteridae</taxon>
        <taxon>Pristionchus</taxon>
    </lineage>
</organism>
<evidence type="ECO:0000256" key="1">
    <source>
        <dbReference type="PROSITE-ProRule" id="PRU01005"/>
    </source>
</evidence>
<reference evidence="4" key="1">
    <citation type="submission" date="2023-10" db="EMBL/GenBank/DDBJ databases">
        <title>Genome assembly of Pristionchus species.</title>
        <authorList>
            <person name="Yoshida K."/>
            <person name="Sommer R.J."/>
        </authorList>
    </citation>
    <scope>NUCLEOTIDE SEQUENCE</scope>
    <source>
        <strain evidence="4">RS0144</strain>
    </source>
</reference>
<dbReference type="EMBL" id="BTSX01000006">
    <property type="protein sequence ID" value="GMT07830.1"/>
    <property type="molecule type" value="Genomic_DNA"/>
</dbReference>
<evidence type="ECO:0000313" key="5">
    <source>
        <dbReference type="Proteomes" id="UP001432027"/>
    </source>
</evidence>
<dbReference type="InterPro" id="IPR003582">
    <property type="entry name" value="ShKT_dom"/>
</dbReference>
<name>A0AAV5UPA5_9BILA</name>
<evidence type="ECO:0000259" key="3">
    <source>
        <dbReference type="PROSITE" id="PS51670"/>
    </source>
</evidence>
<feature type="chain" id="PRO_5043977838" description="ShKT domain-containing protein" evidence="2">
    <location>
        <begin position="22"/>
        <end position="221"/>
    </location>
</feature>
<dbReference type="Pfam" id="PF01549">
    <property type="entry name" value="ShK"/>
    <property type="match status" value="2"/>
</dbReference>
<gene>
    <name evidence="4" type="ORF">PENTCL1PPCAC_30004</name>
</gene>
<comment type="caution">
    <text evidence="4">The sequence shown here is derived from an EMBL/GenBank/DDBJ whole genome shotgun (WGS) entry which is preliminary data.</text>
</comment>
<dbReference type="SMART" id="SM00254">
    <property type="entry name" value="ShKT"/>
    <property type="match status" value="2"/>
</dbReference>